<name>A0ABX7TGY3_9GAMM</name>
<dbReference type="GeneID" id="64223461"/>
<reference evidence="3 4" key="1">
    <citation type="journal article" date="2020" name="Front. Cell. Infect. Microbiol.">
        <title>Characterization of Three Porcine Acinetobacter towneri Strains Co-Harboring tet(X3) and bla OXA-58.</title>
        <authorList>
            <person name="Ma J."/>
            <person name="Wang J."/>
            <person name="Feng J."/>
            <person name="Liu Y."/>
            <person name="Yang B."/>
            <person name="Li R."/>
            <person name="Bai L."/>
            <person name="He T."/>
            <person name="Wang X."/>
            <person name="Yang Z."/>
        </authorList>
    </citation>
    <scope>NUCLEOTIDE SEQUENCE [LARGE SCALE GENOMIC DNA]</scope>
    <source>
        <strain evidence="3 4">GX5</strain>
    </source>
</reference>
<keyword evidence="4" id="KW-1185">Reference proteome</keyword>
<keyword evidence="3" id="KW-0378">Hydrolase</keyword>
<feature type="domain" description="TtsA-like Glycoside hydrolase family 108" evidence="1">
    <location>
        <begin position="8"/>
        <end position="95"/>
    </location>
</feature>
<evidence type="ECO:0000259" key="2">
    <source>
        <dbReference type="Pfam" id="PF09374"/>
    </source>
</evidence>
<evidence type="ECO:0000259" key="1">
    <source>
        <dbReference type="Pfam" id="PF05838"/>
    </source>
</evidence>
<dbReference type="EMBL" id="CP071770">
    <property type="protein sequence ID" value="QTD62957.1"/>
    <property type="molecule type" value="Genomic_DNA"/>
</dbReference>
<feature type="domain" description="Peptidoglycan binding" evidence="2">
    <location>
        <begin position="99"/>
        <end position="159"/>
    </location>
</feature>
<dbReference type="RefSeq" id="WP_207973959.1">
    <property type="nucleotide sequence ID" value="NZ_CP071766.1"/>
</dbReference>
<dbReference type="InterPro" id="IPR008565">
    <property type="entry name" value="TtsA-like_GH18_dom"/>
</dbReference>
<proteinExistence type="predicted"/>
<dbReference type="Pfam" id="PF09374">
    <property type="entry name" value="PG_binding_3"/>
    <property type="match status" value="1"/>
</dbReference>
<dbReference type="Proteomes" id="UP000663954">
    <property type="component" value="Chromosome"/>
</dbReference>
<dbReference type="GO" id="GO:0016787">
    <property type="term" value="F:hydrolase activity"/>
    <property type="evidence" value="ECO:0007669"/>
    <property type="project" value="UniProtKB-KW"/>
</dbReference>
<dbReference type="InterPro" id="IPR018537">
    <property type="entry name" value="Peptidoglycan-bd_3"/>
</dbReference>
<dbReference type="Gene3D" id="1.20.141.10">
    <property type="entry name" value="Chitosanase, subunit A, domain 1"/>
    <property type="match status" value="1"/>
</dbReference>
<evidence type="ECO:0000313" key="4">
    <source>
        <dbReference type="Proteomes" id="UP000663954"/>
    </source>
</evidence>
<accession>A0ABX7TGY3</accession>
<gene>
    <name evidence="3" type="ORF">J4G45_06250</name>
</gene>
<dbReference type="CDD" id="cd13926">
    <property type="entry name" value="N-acetylmuramidase_GH108"/>
    <property type="match status" value="1"/>
</dbReference>
<dbReference type="Pfam" id="PF05838">
    <property type="entry name" value="Glyco_hydro_108"/>
    <property type="match status" value="1"/>
</dbReference>
<sequence length="171" mass="18728">MTFDEAFKRLIGHEGGYSTDRRDPGNWTGGRVGVGTLKGTKFGLAANTYPNLDIKNLTLAQAKAIYKKDWWDKLGADGMHSAIVFQLWDFAINAGKSRAIKELQQAVGVPADGIIGPQTLAAVNSHDLNDVILSLTAERLKFYTSLSTFKTHGKGWTNRVADNLKYAAQDN</sequence>
<evidence type="ECO:0000313" key="3">
    <source>
        <dbReference type="EMBL" id="QTD62957.1"/>
    </source>
</evidence>
<protein>
    <submittedName>
        <fullName evidence="3">Glycoside hydrolase family 108 protein</fullName>
    </submittedName>
</protein>
<dbReference type="SUPFAM" id="SSF53955">
    <property type="entry name" value="Lysozyme-like"/>
    <property type="match status" value="1"/>
</dbReference>
<organism evidence="3 4">
    <name type="scientific">Acinetobacter towneri</name>
    <dbReference type="NCBI Taxonomy" id="202956"/>
    <lineage>
        <taxon>Bacteria</taxon>
        <taxon>Pseudomonadati</taxon>
        <taxon>Pseudomonadota</taxon>
        <taxon>Gammaproteobacteria</taxon>
        <taxon>Moraxellales</taxon>
        <taxon>Moraxellaceae</taxon>
        <taxon>Acinetobacter</taxon>
    </lineage>
</organism>
<dbReference type="InterPro" id="IPR023346">
    <property type="entry name" value="Lysozyme-like_dom_sf"/>
</dbReference>